<feature type="region of interest" description="Disordered" evidence="1">
    <location>
        <begin position="159"/>
        <end position="187"/>
    </location>
</feature>
<evidence type="ECO:0000256" key="1">
    <source>
        <dbReference type="SAM" id="MobiDB-lite"/>
    </source>
</evidence>
<evidence type="ECO:0000313" key="2">
    <source>
        <dbReference type="EMBL" id="EKD21104.1"/>
    </source>
</evidence>
<evidence type="ECO:0000313" key="3">
    <source>
        <dbReference type="Proteomes" id="UP000006753"/>
    </source>
</evidence>
<reference evidence="2 3" key="1">
    <citation type="journal article" date="2012" name="BMC Genomics">
        <title>Sequencing the genome of Marssonina brunnea reveals fungus-poplar co-evolution.</title>
        <authorList>
            <person name="Zhu S."/>
            <person name="Cao Y.-Z."/>
            <person name="Jiang C."/>
            <person name="Tan B.-Y."/>
            <person name="Wang Z."/>
            <person name="Feng S."/>
            <person name="Zhang L."/>
            <person name="Su X.-H."/>
            <person name="Brejova B."/>
            <person name="Vinar T."/>
            <person name="Xu M."/>
            <person name="Wang M.-X."/>
            <person name="Zhang S.-G."/>
            <person name="Huang M.-R."/>
            <person name="Wu R."/>
            <person name="Zhou Y."/>
        </authorList>
    </citation>
    <scope>NUCLEOTIDE SEQUENCE [LARGE SCALE GENOMIC DNA]</scope>
    <source>
        <strain evidence="2 3">MB_m1</strain>
    </source>
</reference>
<protein>
    <submittedName>
        <fullName evidence="2">Uncharacterized protein</fullName>
    </submittedName>
</protein>
<keyword evidence="3" id="KW-1185">Reference proteome</keyword>
<dbReference type="InParanoid" id="K1Y7M5"/>
<dbReference type="EMBL" id="JH921428">
    <property type="protein sequence ID" value="EKD21104.1"/>
    <property type="molecule type" value="Genomic_DNA"/>
</dbReference>
<dbReference type="KEGG" id="mbe:MBM_00217"/>
<organism evidence="2 3">
    <name type="scientific">Marssonina brunnea f. sp. multigermtubi (strain MB_m1)</name>
    <name type="common">Marssonina leaf spot fungus</name>
    <dbReference type="NCBI Taxonomy" id="1072389"/>
    <lineage>
        <taxon>Eukaryota</taxon>
        <taxon>Fungi</taxon>
        <taxon>Dikarya</taxon>
        <taxon>Ascomycota</taxon>
        <taxon>Pezizomycotina</taxon>
        <taxon>Leotiomycetes</taxon>
        <taxon>Helotiales</taxon>
        <taxon>Drepanopezizaceae</taxon>
        <taxon>Drepanopeziza</taxon>
    </lineage>
</organism>
<name>K1Y7M5_MARBU</name>
<dbReference type="HOGENOM" id="CLU_1294642_0_0_1"/>
<feature type="region of interest" description="Disordered" evidence="1">
    <location>
        <begin position="194"/>
        <end position="213"/>
    </location>
</feature>
<gene>
    <name evidence="2" type="ORF">MBM_00217</name>
</gene>
<dbReference type="Proteomes" id="UP000006753">
    <property type="component" value="Unassembled WGS sequence"/>
</dbReference>
<accession>K1Y7M5</accession>
<dbReference type="AlphaFoldDB" id="K1Y7M5"/>
<sequence>MASSVGESLPIAAGKEIDVGQGDTVLTQVDRRRGEPRITSWARFSRELAIRLSTKGQDIDLGRGDGAVVKRRDARQIPSTTYVASTCSFATTYFSADPSDSVVVISRDMAWLVFSPGIASRKGRDHRVECYETPTTVGRSVFPAPESQAQRDEHVGAETAVDFEPSSSGTLRSSEEHAKQVSQPSIHLRSRELHVAPGADSQEHLHYTKRKML</sequence>
<proteinExistence type="predicted"/>